<keyword evidence="2" id="KW-1185">Reference proteome</keyword>
<dbReference type="Proteomes" id="UP000592181">
    <property type="component" value="Unassembled WGS sequence"/>
</dbReference>
<accession>A0A852X3C4</accession>
<organism evidence="1 2">
    <name type="scientific">Janibacter alkaliphilus</name>
    <dbReference type="NCBI Taxonomy" id="1069963"/>
    <lineage>
        <taxon>Bacteria</taxon>
        <taxon>Bacillati</taxon>
        <taxon>Actinomycetota</taxon>
        <taxon>Actinomycetes</taxon>
        <taxon>Micrococcales</taxon>
        <taxon>Intrasporangiaceae</taxon>
        <taxon>Janibacter</taxon>
    </lineage>
</organism>
<proteinExistence type="predicted"/>
<evidence type="ECO:0000313" key="2">
    <source>
        <dbReference type="Proteomes" id="UP000592181"/>
    </source>
</evidence>
<dbReference type="AlphaFoldDB" id="A0A852X3C4"/>
<reference evidence="1 2" key="1">
    <citation type="submission" date="2020-07" db="EMBL/GenBank/DDBJ databases">
        <title>Sequencing the genomes of 1000 actinobacteria strains.</title>
        <authorList>
            <person name="Klenk H.-P."/>
        </authorList>
    </citation>
    <scope>NUCLEOTIDE SEQUENCE [LARGE SCALE GENOMIC DNA]</scope>
    <source>
        <strain evidence="1 2">DSM 24723</strain>
    </source>
</reference>
<dbReference type="RefSeq" id="WP_179461415.1">
    <property type="nucleotide sequence ID" value="NZ_JACBZX010000001.1"/>
</dbReference>
<evidence type="ECO:0000313" key="1">
    <source>
        <dbReference type="EMBL" id="NYG35800.1"/>
    </source>
</evidence>
<dbReference type="EMBL" id="JACBZX010000001">
    <property type="protein sequence ID" value="NYG35800.1"/>
    <property type="molecule type" value="Genomic_DNA"/>
</dbReference>
<protein>
    <submittedName>
        <fullName evidence="1">Uncharacterized protein</fullName>
    </submittedName>
</protein>
<gene>
    <name evidence="1" type="ORF">BJY28_000269</name>
</gene>
<comment type="caution">
    <text evidence="1">The sequence shown here is derived from an EMBL/GenBank/DDBJ whole genome shotgun (WGS) entry which is preliminary data.</text>
</comment>
<sequence>MTLGSLEDTDPRTARIKVAGPAALLTAKVTKLRERHADHLRRPDRPSRLKQKDVLDCYRLLVAIPTEELVEGFARHNRSAEARQVSRHAVDFLVRQSRPGEHALLTDLLSEALPGDLTAPAAFGALVEDLEAALTSSERPGPGPSGS</sequence>
<name>A0A852X3C4_9MICO</name>